<dbReference type="EMBL" id="JAHLPM010000004">
    <property type="protein sequence ID" value="MBU5437652.1"/>
    <property type="molecule type" value="Genomic_DNA"/>
</dbReference>
<comment type="caution">
    <text evidence="1">The sequence shown here is derived from an EMBL/GenBank/DDBJ whole genome shotgun (WGS) entry which is preliminary data.</text>
</comment>
<accession>A0ABS6E4F9</accession>
<gene>
    <name evidence="1" type="ORF">KQI42_06520</name>
</gene>
<evidence type="ECO:0000313" key="1">
    <source>
        <dbReference type="EMBL" id="MBU5437652.1"/>
    </source>
</evidence>
<evidence type="ECO:0008006" key="3">
    <source>
        <dbReference type="Google" id="ProtNLM"/>
    </source>
</evidence>
<proteinExistence type="predicted"/>
<name>A0ABS6E4F9_9FIRM</name>
<keyword evidence="2" id="KW-1185">Reference proteome</keyword>
<evidence type="ECO:0000313" key="2">
    <source>
        <dbReference type="Proteomes" id="UP000749471"/>
    </source>
</evidence>
<protein>
    <recommendedName>
        <fullName evidence="3">Tyr recombinase domain-containing protein</fullName>
    </recommendedName>
</protein>
<dbReference type="RefSeq" id="WP_216517965.1">
    <property type="nucleotide sequence ID" value="NZ_JAHLPM010000004.1"/>
</dbReference>
<dbReference type="Proteomes" id="UP000749471">
    <property type="component" value="Unassembled WGS sequence"/>
</dbReference>
<reference evidence="1 2" key="1">
    <citation type="submission" date="2021-06" db="EMBL/GenBank/DDBJ databases">
        <authorList>
            <person name="Sun Q."/>
            <person name="Li D."/>
        </authorList>
    </citation>
    <scope>NUCLEOTIDE SEQUENCE [LARGE SCALE GENOMIC DNA]</scope>
    <source>
        <strain evidence="1 2">MSJ-40</strain>
    </source>
</reference>
<organism evidence="1 2">
    <name type="scientific">Tissierella simiarum</name>
    <dbReference type="NCBI Taxonomy" id="2841534"/>
    <lineage>
        <taxon>Bacteria</taxon>
        <taxon>Bacillati</taxon>
        <taxon>Bacillota</taxon>
        <taxon>Tissierellia</taxon>
        <taxon>Tissierellales</taxon>
        <taxon>Tissierellaceae</taxon>
        <taxon>Tissierella</taxon>
    </lineage>
</organism>
<sequence>MQIIEKDDKIKTLTNSELNNLLNKITNKKYYIATLIAEKADFRLEEILRLT</sequence>